<keyword evidence="3" id="KW-1185">Reference proteome</keyword>
<reference evidence="2 3" key="1">
    <citation type="submission" date="2024-10" db="EMBL/GenBank/DDBJ databases">
        <title>Updated reference genomes for cyclostephanoid diatoms.</title>
        <authorList>
            <person name="Roberts W.R."/>
            <person name="Alverson A.J."/>
        </authorList>
    </citation>
    <scope>NUCLEOTIDE SEQUENCE [LARGE SCALE GENOMIC DNA]</scope>
    <source>
        <strain evidence="2 3">AJA276-08</strain>
    </source>
</reference>
<evidence type="ECO:0000313" key="2">
    <source>
        <dbReference type="EMBL" id="KAL3796369.1"/>
    </source>
</evidence>
<accession>A0ABD3Q8P6</accession>
<proteinExistence type="predicted"/>
<evidence type="ECO:0000313" key="3">
    <source>
        <dbReference type="Proteomes" id="UP001530315"/>
    </source>
</evidence>
<dbReference type="SMART" id="SM00233">
    <property type="entry name" value="PH"/>
    <property type="match status" value="1"/>
</dbReference>
<dbReference type="InterPro" id="IPR001849">
    <property type="entry name" value="PH_domain"/>
</dbReference>
<dbReference type="EMBL" id="JALLAZ020000388">
    <property type="protein sequence ID" value="KAL3796369.1"/>
    <property type="molecule type" value="Genomic_DNA"/>
</dbReference>
<sequence length="593" mass="66246">MTENTKDEEPPIILEEIVWKQRGGFGKYSTTVGAGPSWERRRIALTAKKLSYYAKVSKSVTDGSPRGTLDILPERATITATYPGDSSQPTPYAIAIKTVDVISQSDVTKWKICFDDRETQLLWLVALTDIVADASVREYNGKVLSASAEKTKYEPGGFHRLYEEGDGRLLGLVHGALLSSGKLPGNQHTRVDGEEIELVQRSTKEIHVMNGSKIFANTKLSPMRIGEGEIEFSTPKKVHVMDDGDGKIFTSSVGEFTECTDTSNTCNDDEQWGRRMIHDEKAYQALAVVIASLMFEEVANLSSSQLWKTVTFIILFIFFTSQAKKKSKRVNEPGETQRTAASSTKNVNSIGETVDFSSSTLMTKSMVGTELMKFERVPLSEEPSERFEDQKTRAVDDESRLHRPLTLDEMRAHAHERWAMSAPNVDLSGEWTLIADDAFKQEYDAYLKQLGFSGITRKVACSLISRTAEITKQSDNGRKLFLKGINPKGEWERLLTASGYPDFDTDSKDSSHVKTSIKTADAEDVDAEAWWEELGTKHRSWLRGGKKYGGGDFESLRYLEEGSNGSVLVCVSTFHPNDASKEKAVVTWRFKRD</sequence>
<feature type="domain" description="PH" evidence="1">
    <location>
        <begin position="18"/>
        <end position="132"/>
    </location>
</feature>
<dbReference type="CDD" id="cd00821">
    <property type="entry name" value="PH"/>
    <property type="match status" value="1"/>
</dbReference>
<comment type="caution">
    <text evidence="2">The sequence shown here is derived from an EMBL/GenBank/DDBJ whole genome shotgun (WGS) entry which is preliminary data.</text>
</comment>
<name>A0ABD3Q8P6_9STRA</name>
<gene>
    <name evidence="2" type="ORF">ACHAW5_001695</name>
</gene>
<dbReference type="Pfam" id="PF00169">
    <property type="entry name" value="PH"/>
    <property type="match status" value="1"/>
</dbReference>
<evidence type="ECO:0000259" key="1">
    <source>
        <dbReference type="PROSITE" id="PS50003"/>
    </source>
</evidence>
<dbReference type="PROSITE" id="PS50003">
    <property type="entry name" value="PH_DOMAIN"/>
    <property type="match status" value="1"/>
</dbReference>
<protein>
    <recommendedName>
        <fullName evidence="1">PH domain-containing protein</fullName>
    </recommendedName>
</protein>
<dbReference type="SUPFAM" id="SSF50729">
    <property type="entry name" value="PH domain-like"/>
    <property type="match status" value="1"/>
</dbReference>
<dbReference type="Gene3D" id="2.30.29.30">
    <property type="entry name" value="Pleckstrin-homology domain (PH domain)/Phosphotyrosine-binding domain (PTB)"/>
    <property type="match status" value="1"/>
</dbReference>
<organism evidence="2 3">
    <name type="scientific">Stephanodiscus triporus</name>
    <dbReference type="NCBI Taxonomy" id="2934178"/>
    <lineage>
        <taxon>Eukaryota</taxon>
        <taxon>Sar</taxon>
        <taxon>Stramenopiles</taxon>
        <taxon>Ochrophyta</taxon>
        <taxon>Bacillariophyta</taxon>
        <taxon>Coscinodiscophyceae</taxon>
        <taxon>Thalassiosirophycidae</taxon>
        <taxon>Stephanodiscales</taxon>
        <taxon>Stephanodiscaceae</taxon>
        <taxon>Stephanodiscus</taxon>
    </lineage>
</organism>
<dbReference type="InterPro" id="IPR011993">
    <property type="entry name" value="PH-like_dom_sf"/>
</dbReference>
<dbReference type="Proteomes" id="UP001530315">
    <property type="component" value="Unassembled WGS sequence"/>
</dbReference>
<dbReference type="AlphaFoldDB" id="A0ABD3Q8P6"/>